<comment type="caution">
    <text evidence="10">The sequence shown here is derived from an EMBL/GenBank/DDBJ whole genome shotgun (WGS) entry which is preliminary data.</text>
</comment>
<dbReference type="SMART" id="SM00088">
    <property type="entry name" value="PINT"/>
    <property type="match status" value="1"/>
</dbReference>
<proteinExistence type="inferred from homology"/>
<evidence type="ECO:0000256" key="7">
    <source>
        <dbReference type="ARBA" id="ARBA00023242"/>
    </source>
</evidence>
<keyword evidence="7" id="KW-0539">Nucleus</keyword>
<dbReference type="OrthoDB" id="29061at2759"/>
<evidence type="ECO:0000256" key="4">
    <source>
        <dbReference type="ARBA" id="ARBA00014878"/>
    </source>
</evidence>
<dbReference type="Pfam" id="PF22788">
    <property type="entry name" value="COP9_hel_rpt"/>
    <property type="match status" value="1"/>
</dbReference>
<accession>A0A9P5S1Z1</accession>
<dbReference type="SUPFAM" id="SSF46785">
    <property type="entry name" value="Winged helix' DNA-binding domain"/>
    <property type="match status" value="1"/>
</dbReference>
<evidence type="ECO:0000256" key="3">
    <source>
        <dbReference type="ARBA" id="ARBA00007084"/>
    </source>
</evidence>
<evidence type="ECO:0000256" key="2">
    <source>
        <dbReference type="ARBA" id="ARBA00004496"/>
    </source>
</evidence>
<keyword evidence="6" id="KW-0736">Signalosome</keyword>
<dbReference type="InterPro" id="IPR050756">
    <property type="entry name" value="CSN3"/>
</dbReference>
<dbReference type="AlphaFoldDB" id="A0A9P5S1Z1"/>
<dbReference type="PROSITE" id="PS50250">
    <property type="entry name" value="PCI"/>
    <property type="match status" value="1"/>
</dbReference>
<dbReference type="GO" id="GO:0006511">
    <property type="term" value="P:ubiquitin-dependent protein catabolic process"/>
    <property type="evidence" value="ECO:0007669"/>
    <property type="project" value="TreeGrafter"/>
</dbReference>
<evidence type="ECO:0000256" key="1">
    <source>
        <dbReference type="ARBA" id="ARBA00004123"/>
    </source>
</evidence>
<dbReference type="Proteomes" id="UP000748756">
    <property type="component" value="Unassembled WGS sequence"/>
</dbReference>
<dbReference type="Pfam" id="PF01399">
    <property type="entry name" value="PCI"/>
    <property type="match status" value="1"/>
</dbReference>
<keyword evidence="11" id="KW-1185">Reference proteome</keyword>
<dbReference type="InterPro" id="IPR055089">
    <property type="entry name" value="COP9_N"/>
</dbReference>
<evidence type="ECO:0000259" key="9">
    <source>
        <dbReference type="PROSITE" id="PS50250"/>
    </source>
</evidence>
<dbReference type="GO" id="GO:0005737">
    <property type="term" value="C:cytoplasm"/>
    <property type="evidence" value="ECO:0007669"/>
    <property type="project" value="UniProtKB-SubCell"/>
</dbReference>
<evidence type="ECO:0000313" key="10">
    <source>
        <dbReference type="EMBL" id="KAF9151336.1"/>
    </source>
</evidence>
<evidence type="ECO:0000313" key="11">
    <source>
        <dbReference type="Proteomes" id="UP000748756"/>
    </source>
</evidence>
<dbReference type="PANTHER" id="PTHR10758">
    <property type="entry name" value="26S PROTEASOME NON-ATPASE REGULATORY SUBUNIT 3/COP9 SIGNALOSOME COMPLEX SUBUNIT 3"/>
    <property type="match status" value="1"/>
</dbReference>
<dbReference type="InterPro" id="IPR000717">
    <property type="entry name" value="PCI_dom"/>
</dbReference>
<comment type="similarity">
    <text evidence="3">Belongs to the CSN3 family.</text>
</comment>
<evidence type="ECO:0000256" key="6">
    <source>
        <dbReference type="ARBA" id="ARBA00022790"/>
    </source>
</evidence>
<dbReference type="GO" id="GO:0008180">
    <property type="term" value="C:COP9 signalosome"/>
    <property type="evidence" value="ECO:0007669"/>
    <property type="project" value="UniProtKB-KW"/>
</dbReference>
<dbReference type="InterPro" id="IPR036390">
    <property type="entry name" value="WH_DNA-bd_sf"/>
</dbReference>
<name>A0A9P5S1Z1_9FUNG</name>
<gene>
    <name evidence="10" type="primary">COPS3</name>
    <name evidence="10" type="ORF">BG015_006817</name>
</gene>
<reference evidence="10" key="1">
    <citation type="journal article" date="2020" name="Fungal Divers.">
        <title>Resolving the Mortierellaceae phylogeny through synthesis of multi-gene phylogenetics and phylogenomics.</title>
        <authorList>
            <person name="Vandepol N."/>
            <person name="Liber J."/>
            <person name="Desiro A."/>
            <person name="Na H."/>
            <person name="Kennedy M."/>
            <person name="Barry K."/>
            <person name="Grigoriev I.V."/>
            <person name="Miller A.N."/>
            <person name="O'Donnell K."/>
            <person name="Stajich J.E."/>
            <person name="Bonito G."/>
        </authorList>
    </citation>
    <scope>NUCLEOTIDE SEQUENCE</scope>
    <source>
        <strain evidence="10">NRRL 6426</strain>
    </source>
</reference>
<evidence type="ECO:0000256" key="5">
    <source>
        <dbReference type="ARBA" id="ARBA00022490"/>
    </source>
</evidence>
<organism evidence="10 11">
    <name type="scientific">Linnemannia schmuckeri</name>
    <dbReference type="NCBI Taxonomy" id="64567"/>
    <lineage>
        <taxon>Eukaryota</taxon>
        <taxon>Fungi</taxon>
        <taxon>Fungi incertae sedis</taxon>
        <taxon>Mucoromycota</taxon>
        <taxon>Mortierellomycotina</taxon>
        <taxon>Mortierellomycetes</taxon>
        <taxon>Mortierellales</taxon>
        <taxon>Mortierellaceae</taxon>
        <taxon>Linnemannia</taxon>
    </lineage>
</organism>
<comment type="subcellular location">
    <subcellularLocation>
        <location evidence="2">Cytoplasm</location>
    </subcellularLocation>
    <subcellularLocation>
        <location evidence="1">Nucleus</location>
    </subcellularLocation>
</comment>
<feature type="region of interest" description="Disordered" evidence="8">
    <location>
        <begin position="438"/>
        <end position="469"/>
    </location>
</feature>
<keyword evidence="5" id="KW-0963">Cytoplasm</keyword>
<dbReference type="PANTHER" id="PTHR10758:SF1">
    <property type="entry name" value="COP9 SIGNALOSOME COMPLEX SUBUNIT 3"/>
    <property type="match status" value="1"/>
</dbReference>
<feature type="domain" description="PCI" evidence="9">
    <location>
        <begin position="201"/>
        <end position="373"/>
    </location>
</feature>
<sequence>MAPSDPSFDEIISKIQAATDITAVTKTLAPYLNNLNDPVFAAQPNGQVDPLDALDPATHSFAYLYFLVHRCKASHGFDHALLAKVWAFVTTCDGEQVRLASHKAMSFAEALVKVATETQQPIIAIKPLAVFIQRLQASPGQLTMIHPLLAKTCLLAQSVKDILPILDNDISDVKPQQTHINYKDFLLYHYYGGMIYAFLKKFERAVEFFKLAVSAPAEVASAIQIEAHKKYVLTSLLQYGRVLPLPKYIASAVQRTIKVQCVAYADFATAYEKKSNSAIRTELEKAKPIFVRDKNFGLAKQCMEALHRRNIQDLTRTYLTLSIENITSLIGLGSEPDGARRVEGIIVRMIESGVIFATISHEHAGGMVSFLDDPNQHNNTITMDMINAQIQKATAITAKLSAMDQAISSMPAYFNKQGSHGPEHSGYPMDESDYSMHMGYDNYVDEASSSSHKKQRTESDSGKRGRRSR</sequence>
<protein>
    <recommendedName>
        <fullName evidence="4">COP9 signalosome complex subunit 3</fullName>
    </recommendedName>
</protein>
<dbReference type="EMBL" id="JAAAUQ010000331">
    <property type="protein sequence ID" value="KAF9151336.1"/>
    <property type="molecule type" value="Genomic_DNA"/>
</dbReference>
<feature type="region of interest" description="Disordered" evidence="8">
    <location>
        <begin position="414"/>
        <end position="433"/>
    </location>
</feature>
<evidence type="ECO:0000256" key="8">
    <source>
        <dbReference type="SAM" id="MobiDB-lite"/>
    </source>
</evidence>